<evidence type="ECO:0000313" key="1">
    <source>
        <dbReference type="EMBL" id="MDQ5770033.1"/>
    </source>
</evidence>
<evidence type="ECO:0000313" key="3">
    <source>
        <dbReference type="Proteomes" id="UP001223336"/>
    </source>
</evidence>
<accession>A0AA51R627</accession>
<dbReference type="GO" id="GO:0009399">
    <property type="term" value="P:nitrogen fixation"/>
    <property type="evidence" value="ECO:0007669"/>
    <property type="project" value="InterPro"/>
</dbReference>
<organism evidence="2">
    <name type="scientific">Thiothrix subterranea</name>
    <dbReference type="NCBI Taxonomy" id="2735563"/>
    <lineage>
        <taxon>Bacteria</taxon>
        <taxon>Pseudomonadati</taxon>
        <taxon>Pseudomonadota</taxon>
        <taxon>Gammaproteobacteria</taxon>
        <taxon>Thiotrichales</taxon>
        <taxon>Thiotrichaceae</taxon>
        <taxon>Thiothrix</taxon>
    </lineage>
</organism>
<sequence>MTTMPKPPNLLQTHYAYLMQHRRGETNDHLLASMYASTLCGQGAMPLHLGLPLDIFRSMMAYHFPTLPQLPLPAHVASLDFARLPELDDLRILLQQNLSQPSPMAGWMTEIVCAGCTGNDHLWQDLGLWSRKDLSALMHDNFRPLAERNDKDMKWKKFLYKQMCIGEGIYVCRAPSCEVCVDYAACFGE</sequence>
<protein>
    <submittedName>
        <fullName evidence="2">Nitrogen fixation protein NifQ</fullName>
    </submittedName>
</protein>
<dbReference type="Proteomes" id="UP001229862">
    <property type="component" value="Chromosome"/>
</dbReference>
<name>A0AA51R627_9GAMM</name>
<evidence type="ECO:0000313" key="2">
    <source>
        <dbReference type="EMBL" id="WML88266.1"/>
    </source>
</evidence>
<reference evidence="2 3" key="1">
    <citation type="submission" date="2023-08" db="EMBL/GenBank/DDBJ databases">
        <title>New molecular markers tilS and rpoB for phylogenetic and monitoring studies of the genus Thiothrix biodiversity.</title>
        <authorList>
            <person name="Ravin N.V."/>
            <person name="Smolyakov D."/>
            <person name="Markov N.D."/>
            <person name="Beletsky A.V."/>
            <person name="Mardanov A.V."/>
            <person name="Rudenko T.S."/>
            <person name="Grabovich M.Y."/>
        </authorList>
    </citation>
    <scope>NUCLEOTIDE SEQUENCE</scope>
    <source>
        <strain evidence="2">DNT52</strain>
        <strain evidence="1 3">H33</strain>
    </source>
</reference>
<dbReference type="InterPro" id="IPR006975">
    <property type="entry name" value="NifQ"/>
</dbReference>
<dbReference type="EMBL" id="JAVFKN010000024">
    <property type="protein sequence ID" value="MDQ5770033.1"/>
    <property type="molecule type" value="Genomic_DNA"/>
</dbReference>
<dbReference type="Proteomes" id="UP001223336">
    <property type="component" value="Unassembled WGS sequence"/>
</dbReference>
<dbReference type="GO" id="GO:0030151">
    <property type="term" value="F:molybdenum ion binding"/>
    <property type="evidence" value="ECO:0007669"/>
    <property type="project" value="InterPro"/>
</dbReference>
<proteinExistence type="predicted"/>
<dbReference type="AlphaFoldDB" id="A0AA51R627"/>
<keyword evidence="3" id="KW-1185">Reference proteome</keyword>
<dbReference type="Pfam" id="PF04891">
    <property type="entry name" value="NifQ"/>
    <property type="match status" value="1"/>
</dbReference>
<dbReference type="RefSeq" id="WP_308135822.1">
    <property type="nucleotide sequence ID" value="NZ_CP133197.1"/>
</dbReference>
<gene>
    <name evidence="1" type="ORF">RCC75_15945</name>
    <name evidence="2" type="ORF">RCG00_07775</name>
</gene>
<dbReference type="EMBL" id="CP133217">
    <property type="protein sequence ID" value="WML88266.1"/>
    <property type="molecule type" value="Genomic_DNA"/>
</dbReference>